<evidence type="ECO:0000256" key="8">
    <source>
        <dbReference type="ARBA" id="ARBA00023316"/>
    </source>
</evidence>
<sequence length="255" mass="27959">LSFLPGQRVSACTCANTNVPADHPGPSPSKGRGAPEIDVIEAQIDTTNREGQASQSFQVAPFNALYQFDNSSSAVNITDKSITKFNPFKGSITQQAISGVTQLGTEAYGGKAFQKYGYEWWSNPGNRDEGYISWYVGNKTSWSLNPKAVGPEKKTEISQRIIPEEPMSLVFNLGMSPGFQPADFQNLVFPARMLVDYVRIYQKDGVEDGLTCNPKAYPTSDYIQAHLNAYQNANLTTWKQAGYSFPGNSLLGQCT</sequence>
<keyword evidence="8" id="KW-0961">Cell wall biogenesis/degradation</keyword>
<evidence type="ECO:0000313" key="10">
    <source>
        <dbReference type="Proteomes" id="UP000054279"/>
    </source>
</evidence>
<dbReference type="Gene3D" id="2.60.120.200">
    <property type="match status" value="1"/>
</dbReference>
<dbReference type="FunFam" id="2.60.120.200:FF:000140">
    <property type="entry name" value="Beta-glucan synthesis-associated protein"/>
    <property type="match status" value="1"/>
</dbReference>
<dbReference type="InterPro" id="IPR013320">
    <property type="entry name" value="ConA-like_dom_sf"/>
</dbReference>
<dbReference type="GO" id="GO:0006078">
    <property type="term" value="P:(1-&gt;6)-beta-D-glucan biosynthetic process"/>
    <property type="evidence" value="ECO:0007669"/>
    <property type="project" value="TreeGrafter"/>
</dbReference>
<dbReference type="PANTHER" id="PTHR31361:SF15">
    <property type="entry name" value="GH16 DOMAIN-CONTAINING PROTEIN"/>
    <property type="match status" value="1"/>
</dbReference>
<dbReference type="EMBL" id="KN837278">
    <property type="protein sequence ID" value="KIJ29670.1"/>
    <property type="molecule type" value="Genomic_DNA"/>
</dbReference>
<comment type="subcellular location">
    <subcellularLocation>
        <location evidence="1">Membrane</location>
        <topology evidence="1">Single-pass type II membrane protein</topology>
    </subcellularLocation>
</comment>
<evidence type="ECO:0000256" key="4">
    <source>
        <dbReference type="ARBA" id="ARBA00022968"/>
    </source>
</evidence>
<dbReference type="Pfam" id="PF03935">
    <property type="entry name" value="SKN1_KRE6_Sbg1"/>
    <property type="match status" value="1"/>
</dbReference>
<organism evidence="9 10">
    <name type="scientific">Sphaerobolus stellatus (strain SS14)</name>
    <dbReference type="NCBI Taxonomy" id="990650"/>
    <lineage>
        <taxon>Eukaryota</taxon>
        <taxon>Fungi</taxon>
        <taxon>Dikarya</taxon>
        <taxon>Basidiomycota</taxon>
        <taxon>Agaricomycotina</taxon>
        <taxon>Agaricomycetes</taxon>
        <taxon>Phallomycetidae</taxon>
        <taxon>Geastrales</taxon>
        <taxon>Sphaerobolaceae</taxon>
        <taxon>Sphaerobolus</taxon>
    </lineage>
</organism>
<keyword evidence="3" id="KW-0812">Transmembrane</keyword>
<proteinExistence type="inferred from homology"/>
<comment type="similarity">
    <text evidence="2">Belongs to the SKN1/KRE6 family.</text>
</comment>
<evidence type="ECO:0000256" key="1">
    <source>
        <dbReference type="ARBA" id="ARBA00004606"/>
    </source>
</evidence>
<dbReference type="InterPro" id="IPR005629">
    <property type="entry name" value="Skn1/Kre6/Sbg1"/>
</dbReference>
<protein>
    <submittedName>
        <fullName evidence="9">Glycoside hydrolase family 16 protein</fullName>
    </submittedName>
</protein>
<dbReference type="GO" id="GO:0005886">
    <property type="term" value="C:plasma membrane"/>
    <property type="evidence" value="ECO:0007669"/>
    <property type="project" value="TreeGrafter"/>
</dbReference>
<keyword evidence="7" id="KW-0325">Glycoprotein</keyword>
<dbReference type="OrthoDB" id="412647at2759"/>
<keyword evidence="5" id="KW-1133">Transmembrane helix</keyword>
<evidence type="ECO:0000256" key="5">
    <source>
        <dbReference type="ARBA" id="ARBA00022989"/>
    </source>
</evidence>
<dbReference type="Proteomes" id="UP000054279">
    <property type="component" value="Unassembled WGS sequence"/>
</dbReference>
<dbReference type="HOGENOM" id="CLU_010811_0_0_1"/>
<dbReference type="GO" id="GO:0015926">
    <property type="term" value="F:glucosidase activity"/>
    <property type="evidence" value="ECO:0007669"/>
    <property type="project" value="TreeGrafter"/>
</dbReference>
<dbReference type="AlphaFoldDB" id="A0A0C9UWW6"/>
<dbReference type="GO" id="GO:0005789">
    <property type="term" value="C:endoplasmic reticulum membrane"/>
    <property type="evidence" value="ECO:0007669"/>
    <property type="project" value="TreeGrafter"/>
</dbReference>
<feature type="non-terminal residue" evidence="9">
    <location>
        <position position="1"/>
    </location>
</feature>
<reference evidence="9 10" key="1">
    <citation type="submission" date="2014-06" db="EMBL/GenBank/DDBJ databases">
        <title>Evolutionary Origins and Diversification of the Mycorrhizal Mutualists.</title>
        <authorList>
            <consortium name="DOE Joint Genome Institute"/>
            <consortium name="Mycorrhizal Genomics Consortium"/>
            <person name="Kohler A."/>
            <person name="Kuo A."/>
            <person name="Nagy L.G."/>
            <person name="Floudas D."/>
            <person name="Copeland A."/>
            <person name="Barry K.W."/>
            <person name="Cichocki N."/>
            <person name="Veneault-Fourrey C."/>
            <person name="LaButti K."/>
            <person name="Lindquist E.A."/>
            <person name="Lipzen A."/>
            <person name="Lundell T."/>
            <person name="Morin E."/>
            <person name="Murat C."/>
            <person name="Riley R."/>
            <person name="Ohm R."/>
            <person name="Sun H."/>
            <person name="Tunlid A."/>
            <person name="Henrissat B."/>
            <person name="Grigoriev I.V."/>
            <person name="Hibbett D.S."/>
            <person name="Martin F."/>
        </authorList>
    </citation>
    <scope>NUCLEOTIDE SEQUENCE [LARGE SCALE GENOMIC DNA]</scope>
    <source>
        <strain evidence="9 10">SS14</strain>
    </source>
</reference>
<name>A0A0C9UWW6_SPHS4</name>
<keyword evidence="10" id="KW-1185">Reference proteome</keyword>
<keyword evidence="4" id="KW-0735">Signal-anchor</keyword>
<dbReference type="SUPFAM" id="SSF49899">
    <property type="entry name" value="Concanavalin A-like lectins/glucanases"/>
    <property type="match status" value="1"/>
</dbReference>
<feature type="non-terminal residue" evidence="9">
    <location>
        <position position="255"/>
    </location>
</feature>
<dbReference type="GO" id="GO:0031505">
    <property type="term" value="P:fungal-type cell wall organization"/>
    <property type="evidence" value="ECO:0007669"/>
    <property type="project" value="UniProtKB-ARBA"/>
</dbReference>
<accession>A0A0C9UWW6</accession>
<keyword evidence="6" id="KW-0472">Membrane</keyword>
<evidence type="ECO:0000256" key="2">
    <source>
        <dbReference type="ARBA" id="ARBA00010962"/>
    </source>
</evidence>
<gene>
    <name evidence="9" type="ORF">M422DRAFT_188079</name>
</gene>
<evidence type="ECO:0000256" key="3">
    <source>
        <dbReference type="ARBA" id="ARBA00022692"/>
    </source>
</evidence>
<evidence type="ECO:0000256" key="7">
    <source>
        <dbReference type="ARBA" id="ARBA00023180"/>
    </source>
</evidence>
<keyword evidence="9" id="KW-0378">Hydrolase</keyword>
<evidence type="ECO:0000256" key="6">
    <source>
        <dbReference type="ARBA" id="ARBA00023136"/>
    </source>
</evidence>
<evidence type="ECO:0000313" key="9">
    <source>
        <dbReference type="EMBL" id="KIJ29670.1"/>
    </source>
</evidence>
<dbReference type="PANTHER" id="PTHR31361">
    <property type="entry name" value="BETA-GLUCAN SYNTHESIS-ASSOCIATED PROTEIN KRE6-RELATED"/>
    <property type="match status" value="1"/>
</dbReference>